<feature type="transmembrane region" description="Helical" evidence="1">
    <location>
        <begin position="100"/>
        <end position="121"/>
    </location>
</feature>
<evidence type="ECO:0000313" key="2">
    <source>
        <dbReference type="EMBL" id="KYM77105.1"/>
    </source>
</evidence>
<organism evidence="2 3">
    <name type="scientific">Atta colombica</name>
    <dbReference type="NCBI Taxonomy" id="520822"/>
    <lineage>
        <taxon>Eukaryota</taxon>
        <taxon>Metazoa</taxon>
        <taxon>Ecdysozoa</taxon>
        <taxon>Arthropoda</taxon>
        <taxon>Hexapoda</taxon>
        <taxon>Insecta</taxon>
        <taxon>Pterygota</taxon>
        <taxon>Neoptera</taxon>
        <taxon>Endopterygota</taxon>
        <taxon>Hymenoptera</taxon>
        <taxon>Apocrita</taxon>
        <taxon>Aculeata</taxon>
        <taxon>Formicoidea</taxon>
        <taxon>Formicidae</taxon>
        <taxon>Myrmicinae</taxon>
        <taxon>Atta</taxon>
    </lineage>
</organism>
<keyword evidence="1" id="KW-0812">Transmembrane</keyword>
<dbReference type="Proteomes" id="UP000078540">
    <property type="component" value="Unassembled WGS sequence"/>
</dbReference>
<dbReference type="EMBL" id="KQ976703">
    <property type="protein sequence ID" value="KYM77105.1"/>
    <property type="molecule type" value="Genomic_DNA"/>
</dbReference>
<accession>A0A195AYI6</accession>
<evidence type="ECO:0000256" key="1">
    <source>
        <dbReference type="SAM" id="Phobius"/>
    </source>
</evidence>
<sequence length="134" mass="13856">MQLLCSKSLLSMMEWRTVASAAVATAVAAGMMLVAVVSPAVPLVALAAVVVLGLGRLVVAVAPTVLLVVEFVVGRLVVVLVDVQLALLADSIITISCVRLCHASELLTCIICGIICVVGILKTLDSDWTGRCTV</sequence>
<proteinExistence type="predicted"/>
<keyword evidence="1" id="KW-0472">Membrane</keyword>
<name>A0A195AYI6_9HYME</name>
<gene>
    <name evidence="2" type="ORF">ALC53_12400</name>
</gene>
<evidence type="ECO:0000313" key="3">
    <source>
        <dbReference type="Proteomes" id="UP000078540"/>
    </source>
</evidence>
<feature type="transmembrane region" description="Helical" evidence="1">
    <location>
        <begin position="57"/>
        <end position="88"/>
    </location>
</feature>
<dbReference type="AlphaFoldDB" id="A0A195AYI6"/>
<keyword evidence="1" id="KW-1133">Transmembrane helix</keyword>
<protein>
    <submittedName>
        <fullName evidence="2">Uncharacterized protein</fullName>
    </submittedName>
</protein>
<reference evidence="2 3" key="1">
    <citation type="submission" date="2015-09" db="EMBL/GenBank/DDBJ databases">
        <title>Atta colombica WGS genome.</title>
        <authorList>
            <person name="Nygaard S."/>
            <person name="Hu H."/>
            <person name="Boomsma J."/>
            <person name="Zhang G."/>
        </authorList>
    </citation>
    <scope>NUCLEOTIDE SEQUENCE [LARGE SCALE GENOMIC DNA]</scope>
    <source>
        <strain evidence="2">Treedump-2</strain>
        <tissue evidence="2">Whole body</tissue>
    </source>
</reference>
<keyword evidence="3" id="KW-1185">Reference proteome</keyword>